<dbReference type="Pfam" id="PF13002">
    <property type="entry name" value="LDB19"/>
    <property type="match status" value="1"/>
</dbReference>
<dbReference type="PANTHER" id="PTHR11188">
    <property type="entry name" value="ARRESTIN DOMAIN CONTAINING PROTEIN"/>
    <property type="match status" value="1"/>
</dbReference>
<dbReference type="GO" id="GO:0031625">
    <property type="term" value="F:ubiquitin protein ligase binding"/>
    <property type="evidence" value="ECO:0007669"/>
    <property type="project" value="EnsemblFungi"/>
</dbReference>
<organism evidence="3 4">
    <name type="scientific">Suhomyces tanzawaensis NRRL Y-17324</name>
    <dbReference type="NCBI Taxonomy" id="984487"/>
    <lineage>
        <taxon>Eukaryota</taxon>
        <taxon>Fungi</taxon>
        <taxon>Dikarya</taxon>
        <taxon>Ascomycota</taxon>
        <taxon>Saccharomycotina</taxon>
        <taxon>Pichiomycetes</taxon>
        <taxon>Debaryomycetaceae</taxon>
        <taxon>Suhomyces</taxon>
    </lineage>
</organism>
<feature type="domain" description="LDB19 N-terminal" evidence="2">
    <location>
        <begin position="97"/>
        <end position="281"/>
    </location>
</feature>
<feature type="compositionally biased region" description="Polar residues" evidence="1">
    <location>
        <begin position="296"/>
        <end position="332"/>
    </location>
</feature>
<reference evidence="4" key="1">
    <citation type="submission" date="2016-05" db="EMBL/GenBank/DDBJ databases">
        <title>Comparative genomics of biotechnologically important yeasts.</title>
        <authorList>
            <consortium name="DOE Joint Genome Institute"/>
            <person name="Riley R."/>
            <person name="Haridas S."/>
            <person name="Wolfe K.H."/>
            <person name="Lopes M.R."/>
            <person name="Hittinger C.T."/>
            <person name="Goker M."/>
            <person name="Salamov A."/>
            <person name="Wisecaver J."/>
            <person name="Long T.M."/>
            <person name="Aerts A.L."/>
            <person name="Barry K."/>
            <person name="Choi C."/>
            <person name="Clum A."/>
            <person name="Coughlan A.Y."/>
            <person name="Deshpande S."/>
            <person name="Douglass A.P."/>
            <person name="Hanson S.J."/>
            <person name="Klenk H.-P."/>
            <person name="Labutti K."/>
            <person name="Lapidus A."/>
            <person name="Lindquist E."/>
            <person name="Lipzen A."/>
            <person name="Meier-Kolthoff J.P."/>
            <person name="Ohm R.A."/>
            <person name="Otillar R.P."/>
            <person name="Pangilinan J."/>
            <person name="Peng Y."/>
            <person name="Rokas A."/>
            <person name="Rosa C.A."/>
            <person name="Scheuner C."/>
            <person name="Sibirny A.A."/>
            <person name="Slot J.C."/>
            <person name="Stielow J.B."/>
            <person name="Sun H."/>
            <person name="Kurtzman C.P."/>
            <person name="Blackwell M."/>
            <person name="Grigoriev I.V."/>
            <person name="Jeffries T.W."/>
        </authorList>
    </citation>
    <scope>NUCLEOTIDE SEQUENCE [LARGE SCALE GENOMIC DNA]</scope>
    <source>
        <strain evidence="4">NRRL Y-17324</strain>
    </source>
</reference>
<dbReference type="GO" id="GO:0070086">
    <property type="term" value="P:ubiquitin-dependent endocytosis"/>
    <property type="evidence" value="ECO:0007669"/>
    <property type="project" value="EnsemblFungi"/>
</dbReference>
<dbReference type="STRING" id="984487.A0A1E4SDC2"/>
<gene>
    <name evidence="3" type="ORF">CANTADRAFT_36022</name>
</gene>
<feature type="region of interest" description="Disordered" evidence="1">
    <location>
        <begin position="367"/>
        <end position="391"/>
    </location>
</feature>
<dbReference type="AlphaFoldDB" id="A0A1E4SDC2"/>
<dbReference type="OrthoDB" id="3832628at2759"/>
<feature type="region of interest" description="Disordered" evidence="1">
    <location>
        <begin position="281"/>
        <end position="340"/>
    </location>
</feature>
<dbReference type="GO" id="GO:0030674">
    <property type="term" value="F:protein-macromolecule adaptor activity"/>
    <property type="evidence" value="ECO:0007669"/>
    <property type="project" value="TreeGrafter"/>
</dbReference>
<dbReference type="EMBL" id="KV453915">
    <property type="protein sequence ID" value="ODV77466.1"/>
    <property type="molecule type" value="Genomic_DNA"/>
</dbReference>
<dbReference type="GO" id="GO:0000138">
    <property type="term" value="C:Golgi trans cisterna"/>
    <property type="evidence" value="ECO:0007669"/>
    <property type="project" value="EnsemblFungi"/>
</dbReference>
<dbReference type="GO" id="GO:0071230">
    <property type="term" value="P:cellular response to amino acid stimulus"/>
    <property type="evidence" value="ECO:0007669"/>
    <property type="project" value="EnsemblFungi"/>
</dbReference>
<dbReference type="InterPro" id="IPR024391">
    <property type="entry name" value="LDB19_N"/>
</dbReference>
<feature type="region of interest" description="Disordered" evidence="1">
    <location>
        <begin position="9"/>
        <end position="42"/>
    </location>
</feature>
<accession>A0A1E4SDC2</accession>
<dbReference type="InterPro" id="IPR050357">
    <property type="entry name" value="Arrestin_domain-protein"/>
</dbReference>
<dbReference type="GO" id="GO:0005829">
    <property type="term" value="C:cytosol"/>
    <property type="evidence" value="ECO:0007669"/>
    <property type="project" value="EnsemblFungi"/>
</dbReference>
<dbReference type="GO" id="GO:0033554">
    <property type="term" value="P:cellular response to stress"/>
    <property type="evidence" value="ECO:0007669"/>
    <property type="project" value="EnsemblFungi"/>
</dbReference>
<evidence type="ECO:0000313" key="4">
    <source>
        <dbReference type="Proteomes" id="UP000094285"/>
    </source>
</evidence>
<dbReference type="Gene3D" id="2.60.40.640">
    <property type="match status" value="1"/>
</dbReference>
<protein>
    <recommendedName>
        <fullName evidence="2">LDB19 N-terminal domain-containing protein</fullName>
    </recommendedName>
</protein>
<dbReference type="RefSeq" id="XP_020062588.1">
    <property type="nucleotide sequence ID" value="XM_020208662.2"/>
</dbReference>
<dbReference type="InterPro" id="IPR014752">
    <property type="entry name" value="Arrestin-like_C"/>
</dbReference>
<dbReference type="GO" id="GO:0002092">
    <property type="term" value="P:positive regulation of receptor internalization"/>
    <property type="evidence" value="ECO:0007669"/>
    <property type="project" value="EnsemblFungi"/>
</dbReference>
<dbReference type="PANTHER" id="PTHR11188:SF76">
    <property type="entry name" value="PROTEIN LDB19"/>
    <property type="match status" value="1"/>
</dbReference>
<sequence length="642" mass="69747">MALLSRVLHHSADKDRPSVSRSNSSYSNGLTPTTSGSSTHSVTPATTYSLSINLESPPIILYGQPHESTGSIISGILTLDINTEYGSSRLELNMEAITLSLVQTIRYSKTFAIPSSSVTGCKDCNTKATTLARWDVLASPKLFSSGSYAYPFSHLLPGSLPPTSKLGSFHSNCYIKYELIAVGISPNSSKEVSVKMPVNIVRLILRGPDRNSLRVFPPTDVTAGAVLPNVVYPKSNFPVELKLDNIVSKSGDRRWRMRKLSWRIEENSKVRAYTCPKHASKLRSVEQTQKKIAMQKDSSNSQPAKTSNMHHSTIQSSMSYLTNPSGHSNSHTIPDIPGNEDAEAIEPELEAPRDAHQSFLEDFAPTATQAQAADASGATEQTTPNNVQESHGHVYLEETRTVTHGEIKSGWKSDFSERGRVELVAEISAANFATGYHPHISKRSSDIPNNDEKHLENLRNVANVACDIEDPTLGIFVNHTLIVEVVVAEEVVQSGDKKKKDHNLTPVSSSRTNSPYIAPSSPAPAPNPQIGVPTGAARVLRMQFKLHVTERSGLGIAWDDEVPPTYEDVRTLSPPTYETSQKGTPVSTPLFPAPSATYRGTPGVLYGVGDTPGTGLFGLRGDSALSIDQMVDLDERIQDLTI</sequence>
<feature type="compositionally biased region" description="Polar residues" evidence="1">
    <location>
        <begin position="28"/>
        <end position="42"/>
    </location>
</feature>
<feature type="region of interest" description="Disordered" evidence="1">
    <location>
        <begin position="493"/>
        <end position="529"/>
    </location>
</feature>
<evidence type="ECO:0000313" key="3">
    <source>
        <dbReference type="EMBL" id="ODV77466.1"/>
    </source>
</evidence>
<name>A0A1E4SDC2_9ASCO</name>
<feature type="compositionally biased region" description="Low complexity" evidence="1">
    <location>
        <begin position="367"/>
        <end position="381"/>
    </location>
</feature>
<evidence type="ECO:0000256" key="1">
    <source>
        <dbReference type="SAM" id="MobiDB-lite"/>
    </source>
</evidence>
<evidence type="ECO:0000259" key="2">
    <source>
        <dbReference type="Pfam" id="PF13002"/>
    </source>
</evidence>
<dbReference type="Proteomes" id="UP000094285">
    <property type="component" value="Unassembled WGS sequence"/>
</dbReference>
<dbReference type="GeneID" id="30982799"/>
<keyword evidence="4" id="KW-1185">Reference proteome</keyword>
<feature type="non-terminal residue" evidence="3">
    <location>
        <position position="642"/>
    </location>
</feature>
<dbReference type="GO" id="GO:0005886">
    <property type="term" value="C:plasma membrane"/>
    <property type="evidence" value="ECO:0007669"/>
    <property type="project" value="EnsemblFungi"/>
</dbReference>
<proteinExistence type="predicted"/>